<organism evidence="3 4">
    <name type="scientific">Photobacterium halotolerans</name>
    <dbReference type="NCBI Taxonomy" id="265726"/>
    <lineage>
        <taxon>Bacteria</taxon>
        <taxon>Pseudomonadati</taxon>
        <taxon>Pseudomonadota</taxon>
        <taxon>Gammaproteobacteria</taxon>
        <taxon>Vibrionales</taxon>
        <taxon>Vibrionaceae</taxon>
        <taxon>Photobacterium</taxon>
    </lineage>
</organism>
<evidence type="ECO:0000313" key="3">
    <source>
        <dbReference type="EMBL" id="NAW64631.1"/>
    </source>
</evidence>
<proteinExistence type="predicted"/>
<dbReference type="Proteomes" id="UP000465712">
    <property type="component" value="Unassembled WGS sequence"/>
</dbReference>
<feature type="domain" description="Bacteriophage CI repressor C-terminal" evidence="2">
    <location>
        <begin position="126"/>
        <end position="223"/>
    </location>
</feature>
<evidence type="ECO:0000313" key="4">
    <source>
        <dbReference type="Proteomes" id="UP000465712"/>
    </source>
</evidence>
<dbReference type="Pfam" id="PF16452">
    <property type="entry name" value="Phage_CI_C"/>
    <property type="match status" value="1"/>
</dbReference>
<accession>A0A7X4W9J6</accession>
<dbReference type="RefSeq" id="WP_161443420.1">
    <property type="nucleotide sequence ID" value="NZ_WXWW01000084.1"/>
</dbReference>
<comment type="caution">
    <text evidence="3">The sequence shown here is derived from an EMBL/GenBank/DDBJ whole genome shotgun (WGS) entry which is preliminary data.</text>
</comment>
<dbReference type="GO" id="GO:0045892">
    <property type="term" value="P:negative regulation of DNA-templated transcription"/>
    <property type="evidence" value="ECO:0007669"/>
    <property type="project" value="InterPro"/>
</dbReference>
<sequence>MSKKILIFDYLKGHDFTSNLRELTHCASFGEMAALFDVPKTTFSTWNTHNRTSHELVVRTHLRTGIPVHQLILPADFPLETLHHSFTSSQSAGHDAIAETSNDYKAQQQTTTVTAASDTVVTLSSYSLSNGKLLSTGTIPYAKRIFQSWNLNAASTIEVETHEGRFLIDKSQNDAVSGDYLIDMDGRLSINPIQRLPNKLAVMFGHTRLEVNDNEIKVIGRVAVSLKKQ</sequence>
<dbReference type="AlphaFoldDB" id="A0A7X4W9J6"/>
<dbReference type="Pfam" id="PF07022">
    <property type="entry name" value="Phage_CI_repr"/>
    <property type="match status" value="1"/>
</dbReference>
<dbReference type="EMBL" id="WXWW01000084">
    <property type="protein sequence ID" value="NAW64631.1"/>
    <property type="molecule type" value="Genomic_DNA"/>
</dbReference>
<feature type="domain" description="Bacteriophage CI repressor N-terminal" evidence="1">
    <location>
        <begin position="16"/>
        <end position="72"/>
    </location>
</feature>
<dbReference type="Gene3D" id="2.10.109.10">
    <property type="entry name" value="Umud Fragment, subunit A"/>
    <property type="match status" value="1"/>
</dbReference>
<dbReference type="InterPro" id="IPR010982">
    <property type="entry name" value="Lambda_DNA-bd_dom_sf"/>
</dbReference>
<evidence type="ECO:0000259" key="1">
    <source>
        <dbReference type="Pfam" id="PF07022"/>
    </source>
</evidence>
<dbReference type="InterPro" id="IPR032499">
    <property type="entry name" value="Phage_CI_C"/>
</dbReference>
<protein>
    <submittedName>
        <fullName evidence="3">Chromosome partitioning protein ParA</fullName>
    </submittedName>
</protein>
<dbReference type="GO" id="GO:0003677">
    <property type="term" value="F:DNA binding"/>
    <property type="evidence" value="ECO:0007669"/>
    <property type="project" value="InterPro"/>
</dbReference>
<gene>
    <name evidence="3" type="ORF">CAG72_05315</name>
</gene>
<dbReference type="Gene3D" id="1.10.260.40">
    <property type="entry name" value="lambda repressor-like DNA-binding domains"/>
    <property type="match status" value="1"/>
</dbReference>
<dbReference type="GO" id="GO:0051259">
    <property type="term" value="P:protein complex oligomerization"/>
    <property type="evidence" value="ECO:0007669"/>
    <property type="project" value="InterPro"/>
</dbReference>
<name>A0A7X4W9J6_9GAMM</name>
<evidence type="ECO:0000259" key="2">
    <source>
        <dbReference type="Pfam" id="PF16452"/>
    </source>
</evidence>
<dbReference type="InterPro" id="IPR010744">
    <property type="entry name" value="Phage_CI_N"/>
</dbReference>
<reference evidence="3 4" key="1">
    <citation type="submission" date="2017-05" db="EMBL/GenBank/DDBJ databases">
        <title>High clonality and local adaptation shapes Vibrionaceae linages within an endangered oasis.</title>
        <authorList>
            <person name="Vazquez-Rosas-Landa M."/>
        </authorList>
    </citation>
    <scope>NUCLEOTIDE SEQUENCE [LARGE SCALE GENOMIC DNA]</scope>
    <source>
        <strain evidence="3 4">P46_P4S1P180</strain>
    </source>
</reference>